<feature type="transmembrane region" description="Helical" evidence="2">
    <location>
        <begin position="829"/>
        <end position="849"/>
    </location>
</feature>
<feature type="transmembrane region" description="Helical" evidence="2">
    <location>
        <begin position="263"/>
        <end position="281"/>
    </location>
</feature>
<dbReference type="InterPro" id="IPR014600">
    <property type="entry name" value="UCP035905_mem"/>
</dbReference>
<feature type="transmembrane region" description="Helical" evidence="2">
    <location>
        <begin position="670"/>
        <end position="689"/>
    </location>
</feature>
<feature type="region of interest" description="Disordered" evidence="1">
    <location>
        <begin position="54"/>
        <end position="117"/>
    </location>
</feature>
<feature type="transmembrane region" description="Helical" evidence="2">
    <location>
        <begin position="768"/>
        <end position="788"/>
    </location>
</feature>
<feature type="transmembrane region" description="Helical" evidence="2">
    <location>
        <begin position="448"/>
        <end position="467"/>
    </location>
</feature>
<dbReference type="eggNOG" id="COG5373">
    <property type="taxonomic scope" value="Bacteria"/>
</dbReference>
<evidence type="ECO:0000256" key="2">
    <source>
        <dbReference type="SAM" id="Phobius"/>
    </source>
</evidence>
<feature type="transmembrane region" description="Helical" evidence="2">
    <location>
        <begin position="189"/>
        <end position="208"/>
    </location>
</feature>
<protein>
    <submittedName>
        <fullName evidence="3">Putative integral membrane protein</fullName>
    </submittedName>
</protein>
<feature type="transmembrane region" description="Helical" evidence="2">
    <location>
        <begin position="318"/>
        <end position="337"/>
    </location>
</feature>
<dbReference type="STRING" id="1232683.ADIMK_1222"/>
<feature type="transmembrane region" description="Helical" evidence="2">
    <location>
        <begin position="407"/>
        <end position="428"/>
    </location>
</feature>
<dbReference type="Pfam" id="PF10101">
    <property type="entry name" value="DUF2339"/>
    <property type="match status" value="1"/>
</dbReference>
<keyword evidence="2" id="KW-0472">Membrane</keyword>
<dbReference type="Proteomes" id="UP000028252">
    <property type="component" value="Unassembled WGS sequence"/>
</dbReference>
<sequence length="889" mass="96480">MEVLILLFSLLLLTVAVGGLLGIVAFSRQNKLQDRLNYVELQIEQLARQLARTAQKNTDSTSSAETKAESVVKPAVSVPPPTAVDTGEAPPATPEPPDHWGTRTPSPPPSIPDTASTRAGSGFVRHLRQHWMIWLGGACVGLAGIFMVRYSIEQGLLGPGARIVLSLLTGAGLHVTAEWLRRTRGHSDVFAALAGGASIILYAALLAALHQLSYVPPGTIFAGMALVSLATLGLALVHGPLLAALGMLGGYLVPILVSTGSQLIEGALIYTFILTLSVLLLLRYVWRLWLWCGAVAGALIWWLLSFASPPAEEVSRTLYLLGIAWSLLAAPQLDWLLSRREQLADDLGYGQIFRNRDTHEYAMLLALLLVIGAQAFSLFSEPLGLTSIWSHLLLPLMLLHAAGKRPLLAPLPGIALLALGSALLAQFISPYLLGVTLRVPSPTERDTLIALLSLLSLLAIGYSAWNLRLSARLAGIWASIGCLTPLVMLTIAYLVLSDLDDEWRWGGASLAAGIAYLALARESAHRAPKALTLTLIAASHLAYSLAVVIWFREATLTLALALQLISLSAIYQRFPQPVLPWLIRLVILAVGCRLTLNPWVISYPSDVHWSLWTYGGSTLSCFIAAHLSRGTPKLQAWLQGAGATLLVLTLGTELRYWLYDGQIFGQHYGFTEAAINTLIWGCAALVYHWRASLSQTIAGLYHTLAALLMAMSLLNHLVFVVLIDNPLWGNTQIASTPIWNLLLLAYGAPTLLLLAVGRFYLPHLRKVAMLGAGLSLLLFVSLEIRHLWQGALDLTLPTENPELYTYSAIWLAMAAIGMALAIRRDNHRLYQGAMALLVVVILKIFMVDMEGLDGLLRVASFMGLGLVLLLLAWLHQHLHAKHPAPTDAQ</sequence>
<feature type="transmembrane region" description="Helical" evidence="2">
    <location>
        <begin position="607"/>
        <end position="625"/>
    </location>
</feature>
<gene>
    <name evidence="3" type="ORF">ADIMK_1222</name>
</gene>
<keyword evidence="4" id="KW-1185">Reference proteome</keyword>
<feature type="transmembrane region" description="Helical" evidence="2">
    <location>
        <begin position="581"/>
        <end position="601"/>
    </location>
</feature>
<evidence type="ECO:0000256" key="1">
    <source>
        <dbReference type="SAM" id="MobiDB-lite"/>
    </source>
</evidence>
<name>A0A081G1W4_9GAMM</name>
<feature type="transmembrane region" description="Helical" evidence="2">
    <location>
        <begin position="474"/>
        <end position="496"/>
    </location>
</feature>
<feature type="transmembrane region" description="Helical" evidence="2">
    <location>
        <begin position="131"/>
        <end position="150"/>
    </location>
</feature>
<feature type="transmembrane region" description="Helical" evidence="2">
    <location>
        <begin position="358"/>
        <end position="377"/>
    </location>
</feature>
<feature type="transmembrane region" description="Helical" evidence="2">
    <location>
        <begin position="803"/>
        <end position="822"/>
    </location>
</feature>
<feature type="transmembrane region" description="Helical" evidence="2">
    <location>
        <begin position="531"/>
        <end position="551"/>
    </location>
</feature>
<feature type="transmembrane region" description="Helical" evidence="2">
    <location>
        <begin position="6"/>
        <end position="26"/>
    </location>
</feature>
<evidence type="ECO:0000313" key="4">
    <source>
        <dbReference type="Proteomes" id="UP000028252"/>
    </source>
</evidence>
<proteinExistence type="predicted"/>
<feature type="transmembrane region" description="Helical" evidence="2">
    <location>
        <begin position="288"/>
        <end position="306"/>
    </location>
</feature>
<dbReference type="PANTHER" id="PTHR38434:SF1">
    <property type="entry name" value="BLL2549 PROTEIN"/>
    <property type="match status" value="1"/>
</dbReference>
<reference evidence="3 4" key="1">
    <citation type="submission" date="2014-04" db="EMBL/GenBank/DDBJ databases">
        <title>Marinobacterium kochiensis sp. nov., isolated from sediment sample collected from Kochi backwaters in Kerala, India.</title>
        <authorList>
            <person name="Singh A."/>
            <person name="Pinnaka A.K."/>
        </authorList>
    </citation>
    <scope>NUCLEOTIDE SEQUENCE [LARGE SCALE GENOMIC DNA]</scope>
    <source>
        <strain evidence="3 4">AK27</strain>
    </source>
</reference>
<feature type="transmembrane region" description="Helical" evidence="2">
    <location>
        <begin position="241"/>
        <end position="257"/>
    </location>
</feature>
<keyword evidence="2" id="KW-0812">Transmembrane</keyword>
<feature type="transmembrane region" description="Helical" evidence="2">
    <location>
        <begin position="743"/>
        <end position="761"/>
    </location>
</feature>
<dbReference type="PANTHER" id="PTHR38434">
    <property type="entry name" value="BLL2549 PROTEIN"/>
    <property type="match status" value="1"/>
</dbReference>
<feature type="transmembrane region" description="Helical" evidence="2">
    <location>
        <begin position="214"/>
        <end position="234"/>
    </location>
</feature>
<dbReference type="OrthoDB" id="5422830at2"/>
<dbReference type="PIRSF" id="PIRSF035905">
    <property type="entry name" value="UCP035905_mp"/>
    <property type="match status" value="1"/>
</dbReference>
<keyword evidence="2" id="KW-1133">Transmembrane helix</keyword>
<dbReference type="RefSeq" id="WP_051692542.1">
    <property type="nucleotide sequence ID" value="NZ_JMQN01000015.1"/>
</dbReference>
<feature type="transmembrane region" description="Helical" evidence="2">
    <location>
        <begin position="156"/>
        <end position="177"/>
    </location>
</feature>
<dbReference type="InterPro" id="IPR019286">
    <property type="entry name" value="DUF2339_TM"/>
</dbReference>
<feature type="transmembrane region" description="Helical" evidence="2">
    <location>
        <begin position="701"/>
        <end position="723"/>
    </location>
</feature>
<feature type="compositionally biased region" description="Polar residues" evidence="1">
    <location>
        <begin position="54"/>
        <end position="65"/>
    </location>
</feature>
<dbReference type="AlphaFoldDB" id="A0A081G1W4"/>
<accession>A0A081G1W4</accession>
<feature type="transmembrane region" description="Helical" evidence="2">
    <location>
        <begin position="855"/>
        <end position="874"/>
    </location>
</feature>
<organism evidence="3 4">
    <name type="scientific">Marinobacterium lacunae</name>
    <dbReference type="NCBI Taxonomy" id="1232683"/>
    <lineage>
        <taxon>Bacteria</taxon>
        <taxon>Pseudomonadati</taxon>
        <taxon>Pseudomonadota</taxon>
        <taxon>Gammaproteobacteria</taxon>
        <taxon>Oceanospirillales</taxon>
        <taxon>Oceanospirillaceae</taxon>
        <taxon>Marinobacterium</taxon>
    </lineage>
</organism>
<comment type="caution">
    <text evidence="3">The sequence shown here is derived from an EMBL/GenBank/DDBJ whole genome shotgun (WGS) entry which is preliminary data.</text>
</comment>
<dbReference type="EMBL" id="JMQN01000015">
    <property type="protein sequence ID" value="KEA64769.1"/>
    <property type="molecule type" value="Genomic_DNA"/>
</dbReference>
<evidence type="ECO:0000313" key="3">
    <source>
        <dbReference type="EMBL" id="KEA64769.1"/>
    </source>
</evidence>
<feature type="transmembrane region" description="Helical" evidence="2">
    <location>
        <begin position="502"/>
        <end position="519"/>
    </location>
</feature>
<feature type="transmembrane region" description="Helical" evidence="2">
    <location>
        <begin position="637"/>
        <end position="658"/>
    </location>
</feature>
<dbReference type="PATRIC" id="fig|1232683.4.peg.1212"/>